<evidence type="ECO:0000313" key="1">
    <source>
        <dbReference type="EMBL" id="GAX07639.1"/>
    </source>
</evidence>
<evidence type="ECO:0000313" key="2">
    <source>
        <dbReference type="Proteomes" id="UP000223370"/>
    </source>
</evidence>
<dbReference type="RefSeq" id="WP_098823605.1">
    <property type="nucleotide sequence ID" value="NZ_BCMJ01000001.1"/>
</dbReference>
<dbReference type="AlphaFoldDB" id="A0A1Z5J164"/>
<gene>
    <name evidence="1" type="ORF">IWT5_00373</name>
</gene>
<keyword evidence="2" id="KW-1185">Reference proteome</keyword>
<protein>
    <submittedName>
        <fullName evidence="1">Uncharacterized protein</fullName>
    </submittedName>
</protein>
<dbReference type="EMBL" id="BCMJ01000001">
    <property type="protein sequence ID" value="GAX07639.1"/>
    <property type="molecule type" value="Genomic_DNA"/>
</dbReference>
<name>A0A1Z5J164_9LACO</name>
<dbReference type="Proteomes" id="UP000223370">
    <property type="component" value="Unassembled WGS sequence"/>
</dbReference>
<accession>A0A1Z5J164</accession>
<sequence>MAQFDEQLDSWLDQVAEVPLVNNMSEADQQKVFLIDSLVLQVSIEGYGKQPSEWTTEMFADLFFNRFVRLLEDHEKQQQLFELIPTAMVVLLDIVQPFHQAKLVSWIKGNHDQLVHLYDPVADKFYSQLTKAMASANVNTNNKEEVAAFTKQYLRKHPAQSRAFFTKDDGHEK</sequence>
<reference evidence="1 2" key="1">
    <citation type="submission" date="2015-11" db="EMBL/GenBank/DDBJ databases">
        <title>Draft genome sequences of new species of the genus Lactobacillus isolated from orchardgrass silage.</title>
        <authorList>
            <person name="Tohno M."/>
            <person name="Tanizawa Y."/>
            <person name="Arita M."/>
        </authorList>
    </citation>
    <scope>NUCLEOTIDE SEQUENCE [LARGE SCALE GENOMIC DNA]</scope>
    <source>
        <strain evidence="1 2">IWT5</strain>
    </source>
</reference>
<organism evidence="1 2">
    <name type="scientific">Secundilactobacillus silagincola</name>
    <dbReference type="NCBI Taxonomy" id="1714681"/>
    <lineage>
        <taxon>Bacteria</taxon>
        <taxon>Bacillati</taxon>
        <taxon>Bacillota</taxon>
        <taxon>Bacilli</taxon>
        <taxon>Lactobacillales</taxon>
        <taxon>Lactobacillaceae</taxon>
        <taxon>Secundilactobacillus</taxon>
    </lineage>
</organism>
<dbReference type="OrthoDB" id="2315767at2"/>
<comment type="caution">
    <text evidence="1">The sequence shown here is derived from an EMBL/GenBank/DDBJ whole genome shotgun (WGS) entry which is preliminary data.</text>
</comment>
<proteinExistence type="predicted"/>